<dbReference type="Proteomes" id="UP000179258">
    <property type="component" value="Unassembled WGS sequence"/>
</dbReference>
<dbReference type="AlphaFoldDB" id="A0A1G2R8V7"/>
<reference evidence="1 2" key="1">
    <citation type="journal article" date="2016" name="Nat. Commun.">
        <title>Thousands of microbial genomes shed light on interconnected biogeochemical processes in an aquifer system.</title>
        <authorList>
            <person name="Anantharaman K."/>
            <person name="Brown C.T."/>
            <person name="Hug L.A."/>
            <person name="Sharon I."/>
            <person name="Castelle C.J."/>
            <person name="Probst A.J."/>
            <person name="Thomas B.C."/>
            <person name="Singh A."/>
            <person name="Wilkins M.J."/>
            <person name="Karaoz U."/>
            <person name="Brodie E.L."/>
            <person name="Williams K.H."/>
            <person name="Hubbard S.S."/>
            <person name="Banfield J.F."/>
        </authorList>
    </citation>
    <scope>NUCLEOTIDE SEQUENCE [LARGE SCALE GENOMIC DNA]</scope>
</reference>
<comment type="caution">
    <text evidence="1">The sequence shown here is derived from an EMBL/GenBank/DDBJ whole genome shotgun (WGS) entry which is preliminary data.</text>
</comment>
<proteinExistence type="predicted"/>
<gene>
    <name evidence="1" type="ORF">A3D59_00745</name>
</gene>
<name>A0A1G2R8V7_9BACT</name>
<protein>
    <submittedName>
        <fullName evidence="1">Uncharacterized protein</fullName>
    </submittedName>
</protein>
<accession>A0A1G2R8V7</accession>
<evidence type="ECO:0000313" key="1">
    <source>
        <dbReference type="EMBL" id="OHA68541.1"/>
    </source>
</evidence>
<evidence type="ECO:0000313" key="2">
    <source>
        <dbReference type="Proteomes" id="UP000179258"/>
    </source>
</evidence>
<organism evidence="1 2">
    <name type="scientific">Candidatus Wildermuthbacteria bacterium RIFCSPHIGHO2_02_FULL_47_17</name>
    <dbReference type="NCBI Taxonomy" id="1802452"/>
    <lineage>
        <taxon>Bacteria</taxon>
        <taxon>Candidatus Wildermuthiibacteriota</taxon>
    </lineage>
</organism>
<sequence>MFHQGRILEEGKWCENAIVALLARHGFEAVASTPYEDHRLKVDLWVRRSRKEQLLPIQFTTNREAVVSAKGVDALRRGIIPSWISPLELEAAVDNRDGKAVVGQFWRQVDAVLAIRGFRPVGRRMQAA</sequence>
<dbReference type="EMBL" id="MHTX01000015">
    <property type="protein sequence ID" value="OHA68541.1"/>
    <property type="molecule type" value="Genomic_DNA"/>
</dbReference>